<dbReference type="InterPro" id="IPR039424">
    <property type="entry name" value="SBP_5"/>
</dbReference>
<gene>
    <name evidence="4" type="ORF">BABA_04354</name>
</gene>
<keyword evidence="1 2" id="KW-0732">Signal</keyword>
<feature type="domain" description="Solute-binding protein family 5" evidence="3">
    <location>
        <begin position="86"/>
        <end position="432"/>
    </location>
</feature>
<dbReference type="RefSeq" id="WP_007083906.1">
    <property type="nucleotide sequence ID" value="NZ_AJLS01000036.1"/>
</dbReference>
<protein>
    <submittedName>
        <fullName evidence="4">Family 5 extracellular solute-binding protein</fullName>
    </submittedName>
</protein>
<evidence type="ECO:0000256" key="2">
    <source>
        <dbReference type="SAM" id="SignalP"/>
    </source>
</evidence>
<proteinExistence type="predicted"/>
<feature type="chain" id="PRO_5038892245" evidence="2">
    <location>
        <begin position="24"/>
        <end position="525"/>
    </location>
</feature>
<sequence>MKTKKRGLFIVILVLMLAMVGCSSGTSESTSKKDEGDSSQQTGGEIRVAYNAQPSTLDPHMNNSTATKYVANHIFETLVTFNSKYEPVPMLAESVEKSEDGKTYTFHLRKGVTFHNGKEMTAEDVVASMNRWTQKFLASESLLGKGATFEQIDKYTVVLKLQEPYRLALTALATAAQFPAIMPKEIIESAGNLGVTEIIGTGPFKFVDWKKDQYIHITKYEDYKPLNTPADGWSGKKEALVKDIYFDIVTDAQTRVAGIQTGQYDVALSLPNDSYEQIKADQNLKAVGDFYGSLYVYFNRKQGLFTDIKMRQAVNAALDAKEILLASFSNKDLYKLSHQYMIQEKWAAEAGKEEYNQRDLEKVKGLLQEAGYNGQEIRLITTKDYSYFYNEGVVIAEQLKKAGLNVKLDVNDYPTLAEKRNDPTKWEISVAAIVKRATPLELEILQPATFGSVENPQLAEMLGAVNTASSDEEMKRKWDEAQGYIWEYLPGVKFGDYSGFDATTNKLKGIVNFEGINLWNTTVSK</sequence>
<dbReference type="GO" id="GO:1904680">
    <property type="term" value="F:peptide transmembrane transporter activity"/>
    <property type="evidence" value="ECO:0007669"/>
    <property type="project" value="TreeGrafter"/>
</dbReference>
<dbReference type="EMBL" id="AJLS01000036">
    <property type="protein sequence ID" value="EKN70644.1"/>
    <property type="molecule type" value="Genomic_DNA"/>
</dbReference>
<dbReference type="OrthoDB" id="9796817at2"/>
<dbReference type="PIRSF" id="PIRSF002741">
    <property type="entry name" value="MppA"/>
    <property type="match status" value="1"/>
</dbReference>
<dbReference type="PATRIC" id="fig|1117379.3.peg.900"/>
<dbReference type="Pfam" id="PF00496">
    <property type="entry name" value="SBP_bac_5"/>
    <property type="match status" value="1"/>
</dbReference>
<dbReference type="eggNOG" id="COG0747">
    <property type="taxonomic scope" value="Bacteria"/>
</dbReference>
<feature type="signal peptide" evidence="2">
    <location>
        <begin position="1"/>
        <end position="23"/>
    </location>
</feature>
<dbReference type="AlphaFoldDB" id="K6DQM6"/>
<dbReference type="PANTHER" id="PTHR30290:SF38">
    <property type="entry name" value="D,D-DIPEPTIDE-BINDING PERIPLASMIC PROTEIN DDPA-RELATED"/>
    <property type="match status" value="1"/>
</dbReference>
<comment type="caution">
    <text evidence="4">The sequence shown here is derived from an EMBL/GenBank/DDBJ whole genome shotgun (WGS) entry which is preliminary data.</text>
</comment>
<organism evidence="4 5">
    <name type="scientific">Neobacillus bataviensis LMG 21833</name>
    <dbReference type="NCBI Taxonomy" id="1117379"/>
    <lineage>
        <taxon>Bacteria</taxon>
        <taxon>Bacillati</taxon>
        <taxon>Bacillota</taxon>
        <taxon>Bacilli</taxon>
        <taxon>Bacillales</taxon>
        <taxon>Bacillaceae</taxon>
        <taxon>Neobacillus</taxon>
    </lineage>
</organism>
<dbReference type="SUPFAM" id="SSF53850">
    <property type="entry name" value="Periplasmic binding protein-like II"/>
    <property type="match status" value="1"/>
</dbReference>
<accession>K6DQM6</accession>
<dbReference type="GO" id="GO:0043190">
    <property type="term" value="C:ATP-binding cassette (ABC) transporter complex"/>
    <property type="evidence" value="ECO:0007669"/>
    <property type="project" value="InterPro"/>
</dbReference>
<evidence type="ECO:0000313" key="4">
    <source>
        <dbReference type="EMBL" id="EKN70644.1"/>
    </source>
</evidence>
<evidence type="ECO:0000256" key="1">
    <source>
        <dbReference type="ARBA" id="ARBA00022729"/>
    </source>
</evidence>
<keyword evidence="5" id="KW-1185">Reference proteome</keyword>
<name>K6DQM6_9BACI</name>
<dbReference type="STRING" id="1117379.BABA_04354"/>
<dbReference type="GO" id="GO:0042597">
    <property type="term" value="C:periplasmic space"/>
    <property type="evidence" value="ECO:0007669"/>
    <property type="project" value="UniProtKB-ARBA"/>
</dbReference>
<dbReference type="Gene3D" id="3.40.190.10">
    <property type="entry name" value="Periplasmic binding protein-like II"/>
    <property type="match status" value="1"/>
</dbReference>
<dbReference type="InterPro" id="IPR000914">
    <property type="entry name" value="SBP_5_dom"/>
</dbReference>
<dbReference type="CDD" id="cd08502">
    <property type="entry name" value="PBP2_NikA_DppA_OppA_like_16"/>
    <property type="match status" value="1"/>
</dbReference>
<evidence type="ECO:0000259" key="3">
    <source>
        <dbReference type="Pfam" id="PF00496"/>
    </source>
</evidence>
<evidence type="ECO:0000313" key="5">
    <source>
        <dbReference type="Proteomes" id="UP000006316"/>
    </source>
</evidence>
<dbReference type="Gene3D" id="3.10.105.10">
    <property type="entry name" value="Dipeptide-binding Protein, Domain 3"/>
    <property type="match status" value="1"/>
</dbReference>
<dbReference type="PANTHER" id="PTHR30290">
    <property type="entry name" value="PERIPLASMIC BINDING COMPONENT OF ABC TRANSPORTER"/>
    <property type="match status" value="1"/>
</dbReference>
<dbReference type="GO" id="GO:0015833">
    <property type="term" value="P:peptide transport"/>
    <property type="evidence" value="ECO:0007669"/>
    <property type="project" value="TreeGrafter"/>
</dbReference>
<dbReference type="InterPro" id="IPR030678">
    <property type="entry name" value="Peptide/Ni-bd"/>
</dbReference>
<dbReference type="PROSITE" id="PS51257">
    <property type="entry name" value="PROKAR_LIPOPROTEIN"/>
    <property type="match status" value="1"/>
</dbReference>
<dbReference type="Proteomes" id="UP000006316">
    <property type="component" value="Unassembled WGS sequence"/>
</dbReference>
<reference evidence="4 5" key="1">
    <citation type="journal article" date="2012" name="Front. Microbiol.">
        <title>Redundancy and modularity in membrane-associated dissimilatory nitrate reduction in Bacillus.</title>
        <authorList>
            <person name="Heylen K."/>
            <person name="Keltjens J."/>
        </authorList>
    </citation>
    <scope>NUCLEOTIDE SEQUENCE [LARGE SCALE GENOMIC DNA]</scope>
    <source>
        <strain evidence="5">LMG 21833T</strain>
    </source>
</reference>